<accession>A0ABV6AV51</accession>
<evidence type="ECO:0000256" key="1">
    <source>
        <dbReference type="SAM" id="MobiDB-lite"/>
    </source>
</evidence>
<protein>
    <submittedName>
        <fullName evidence="2">Uncharacterized protein</fullName>
    </submittedName>
</protein>
<sequence>MDAELRINEQAYREGYEAGRHADQGGPNWLLLTLLSGGAYLLLRPPERRAGLQAKLQAYTAAAQNGTLGEVAGRDLHQVQATVQQWREKAGKAAALAKKGQQVGHVAAAGVQPATQLAQDAQTILSSDDPQQVGLAVQDAKARLGDLVDTGREVTRAMESDGASQEQSQAPFRGNGP</sequence>
<evidence type="ECO:0000313" key="3">
    <source>
        <dbReference type="Proteomes" id="UP001589733"/>
    </source>
</evidence>
<keyword evidence="3" id="KW-1185">Reference proteome</keyword>
<comment type="caution">
    <text evidence="2">The sequence shown here is derived from an EMBL/GenBank/DDBJ whole genome shotgun (WGS) entry which is preliminary data.</text>
</comment>
<dbReference type="RefSeq" id="WP_380006258.1">
    <property type="nucleotide sequence ID" value="NZ_JBHLYR010000014.1"/>
</dbReference>
<reference evidence="2 3" key="1">
    <citation type="submission" date="2024-09" db="EMBL/GenBank/DDBJ databases">
        <authorList>
            <person name="Sun Q."/>
            <person name="Mori K."/>
        </authorList>
    </citation>
    <scope>NUCLEOTIDE SEQUENCE [LARGE SCALE GENOMIC DNA]</scope>
    <source>
        <strain evidence="2 3">JCM 13503</strain>
    </source>
</reference>
<evidence type="ECO:0000313" key="2">
    <source>
        <dbReference type="EMBL" id="MFB9991377.1"/>
    </source>
</evidence>
<name>A0ABV6AV51_9DEIO</name>
<gene>
    <name evidence="2" type="ORF">ACFFLM_05225</name>
</gene>
<dbReference type="EMBL" id="JBHLYR010000014">
    <property type="protein sequence ID" value="MFB9991377.1"/>
    <property type="molecule type" value="Genomic_DNA"/>
</dbReference>
<feature type="region of interest" description="Disordered" evidence="1">
    <location>
        <begin position="152"/>
        <end position="177"/>
    </location>
</feature>
<proteinExistence type="predicted"/>
<dbReference type="Proteomes" id="UP001589733">
    <property type="component" value="Unassembled WGS sequence"/>
</dbReference>
<organism evidence="2 3">
    <name type="scientific">Deinococcus oregonensis</name>
    <dbReference type="NCBI Taxonomy" id="1805970"/>
    <lineage>
        <taxon>Bacteria</taxon>
        <taxon>Thermotogati</taxon>
        <taxon>Deinococcota</taxon>
        <taxon>Deinococci</taxon>
        <taxon>Deinococcales</taxon>
        <taxon>Deinococcaceae</taxon>
        <taxon>Deinococcus</taxon>
    </lineage>
</organism>